<organism evidence="1 2">
    <name type="scientific">Vibrio chagasii</name>
    <dbReference type="NCBI Taxonomy" id="170679"/>
    <lineage>
        <taxon>Bacteria</taxon>
        <taxon>Pseudomonadati</taxon>
        <taxon>Pseudomonadota</taxon>
        <taxon>Gammaproteobacteria</taxon>
        <taxon>Vibrionales</taxon>
        <taxon>Vibrionaceae</taxon>
        <taxon>Vibrio</taxon>
    </lineage>
</organism>
<gene>
    <name evidence="1" type="ORF">F7Q91_03535</name>
</gene>
<protein>
    <submittedName>
        <fullName evidence="1">Uncharacterized protein</fullName>
    </submittedName>
</protein>
<sequence>MAAARNSLKELQIRILIAKQKSRLSVEMQLYLHTIKEKLKAASVFDAIELPTIKSIGKSIAETNKENDKASPFLFFYALF</sequence>
<evidence type="ECO:0000313" key="1">
    <source>
        <dbReference type="EMBL" id="KAB0482495.1"/>
    </source>
</evidence>
<proteinExistence type="predicted"/>
<dbReference type="GeneID" id="77344730"/>
<dbReference type="EMBL" id="VZPX01000004">
    <property type="protein sequence ID" value="KAB0482495.1"/>
    <property type="molecule type" value="Genomic_DNA"/>
</dbReference>
<name>A0A7V7NX21_9VIBR</name>
<reference evidence="1 2" key="1">
    <citation type="submission" date="2019-09" db="EMBL/GenBank/DDBJ databases">
        <title>Draft genome sequences of 48 bacterial type strains from the CCUG.</title>
        <authorList>
            <person name="Tunovic T."/>
            <person name="Pineiro-Iglesias B."/>
            <person name="Unosson C."/>
            <person name="Inganas E."/>
            <person name="Ohlen M."/>
            <person name="Cardew S."/>
            <person name="Jensie-Markopoulos S."/>
            <person name="Salva-Serra F."/>
            <person name="Jaen-Luchoro D."/>
            <person name="Karlsson R."/>
            <person name="Svensson-Stadler L."/>
            <person name="Chun J."/>
            <person name="Moore E."/>
        </authorList>
    </citation>
    <scope>NUCLEOTIDE SEQUENCE [LARGE SCALE GENOMIC DNA]</scope>
    <source>
        <strain evidence="1 2">CCUG 48643</strain>
    </source>
</reference>
<dbReference type="RefSeq" id="WP_137406528.1">
    <property type="nucleotide sequence ID" value="NZ_AP025467.1"/>
</dbReference>
<dbReference type="Proteomes" id="UP000423756">
    <property type="component" value="Unassembled WGS sequence"/>
</dbReference>
<comment type="caution">
    <text evidence="1">The sequence shown here is derived from an EMBL/GenBank/DDBJ whole genome shotgun (WGS) entry which is preliminary data.</text>
</comment>
<evidence type="ECO:0000313" key="2">
    <source>
        <dbReference type="Proteomes" id="UP000423756"/>
    </source>
</evidence>
<accession>A0A7V7NX21</accession>
<dbReference type="AlphaFoldDB" id="A0A7V7NX21"/>